<keyword evidence="3 4" id="KW-0789">Thiol protease inhibitor</keyword>
<accession>A0A8J5CEJ6</accession>
<dbReference type="InterPro" id="IPR000719">
    <property type="entry name" value="Prot_kinase_dom"/>
</dbReference>
<gene>
    <name evidence="6" type="ORF">ZIOFF_070088</name>
</gene>
<dbReference type="CDD" id="cd00042">
    <property type="entry name" value="CY"/>
    <property type="match status" value="1"/>
</dbReference>
<dbReference type="InterPro" id="IPR018073">
    <property type="entry name" value="Prot_inh_cystat_CS"/>
</dbReference>
<evidence type="ECO:0000256" key="2">
    <source>
        <dbReference type="ARBA" id="ARBA00022690"/>
    </source>
</evidence>
<dbReference type="Gene3D" id="1.10.510.10">
    <property type="entry name" value="Transferase(Phosphotransferase) domain 1"/>
    <property type="match status" value="1"/>
</dbReference>
<dbReference type="Proteomes" id="UP000734854">
    <property type="component" value="Unassembled WGS sequence"/>
</dbReference>
<keyword evidence="7" id="KW-1185">Reference proteome</keyword>
<protein>
    <recommendedName>
        <fullName evidence="4">Cysteine proteinase inhibitor</fullName>
    </recommendedName>
</protein>
<dbReference type="PANTHER" id="PTHR11413:SF103">
    <property type="entry name" value="CYSTEINE PROTEINASE INHIBITOR 12"/>
    <property type="match status" value="1"/>
</dbReference>
<dbReference type="GO" id="GO:0004869">
    <property type="term" value="F:cysteine-type endopeptidase inhibitor activity"/>
    <property type="evidence" value="ECO:0007669"/>
    <property type="project" value="UniProtKB-KW"/>
</dbReference>
<dbReference type="GO" id="GO:0004672">
    <property type="term" value="F:protein kinase activity"/>
    <property type="evidence" value="ECO:0007669"/>
    <property type="project" value="InterPro"/>
</dbReference>
<dbReference type="InterPro" id="IPR027214">
    <property type="entry name" value="Cystatin"/>
</dbReference>
<evidence type="ECO:0000256" key="1">
    <source>
        <dbReference type="ARBA" id="ARBA00007233"/>
    </source>
</evidence>
<sequence>MVVRWILWQMPRSPLQRPRPPMVSERSSLAEGVKVKAERNALLDFARVVKAREQVAAGTLHHLTVEAIEGGEKKLYEAKVWVYANCIIRFLDEPSDSVSLIPKDAEKSPVVIFAHQRLEEPFWARTESGIFRLVLRVDPNFDDAPWSGVSAEAKDFVKRLLNKDYRKRMTAVQALSKHAE</sequence>
<evidence type="ECO:0000256" key="3">
    <source>
        <dbReference type="ARBA" id="ARBA00022704"/>
    </source>
</evidence>
<comment type="similarity">
    <text evidence="1 4">Belongs to the cystatin family. Phytocystatin subfamily.</text>
</comment>
<evidence type="ECO:0000313" key="7">
    <source>
        <dbReference type="Proteomes" id="UP000734854"/>
    </source>
</evidence>
<feature type="domain" description="Protein kinase" evidence="5">
    <location>
        <begin position="1"/>
        <end position="180"/>
    </location>
</feature>
<dbReference type="AlphaFoldDB" id="A0A8J5CEJ6"/>
<dbReference type="Gene3D" id="3.10.450.10">
    <property type="match status" value="1"/>
</dbReference>
<dbReference type="PANTHER" id="PTHR11413">
    <property type="entry name" value="CYSTATIN FAMILY MEMBER"/>
    <property type="match status" value="1"/>
</dbReference>
<dbReference type="InterPro" id="IPR046350">
    <property type="entry name" value="Cystatin_sf"/>
</dbReference>
<dbReference type="InterPro" id="IPR000010">
    <property type="entry name" value="Cystatin_dom"/>
</dbReference>
<evidence type="ECO:0000259" key="5">
    <source>
        <dbReference type="PROSITE" id="PS50011"/>
    </source>
</evidence>
<organism evidence="6 7">
    <name type="scientific">Zingiber officinale</name>
    <name type="common">Ginger</name>
    <name type="synonym">Amomum zingiber</name>
    <dbReference type="NCBI Taxonomy" id="94328"/>
    <lineage>
        <taxon>Eukaryota</taxon>
        <taxon>Viridiplantae</taxon>
        <taxon>Streptophyta</taxon>
        <taxon>Embryophyta</taxon>
        <taxon>Tracheophyta</taxon>
        <taxon>Spermatophyta</taxon>
        <taxon>Magnoliopsida</taxon>
        <taxon>Liliopsida</taxon>
        <taxon>Zingiberales</taxon>
        <taxon>Zingiberaceae</taxon>
        <taxon>Zingiber</taxon>
    </lineage>
</organism>
<keyword evidence="2 4" id="KW-0646">Protease inhibitor</keyword>
<proteinExistence type="inferred from homology"/>
<dbReference type="GO" id="GO:0005524">
    <property type="term" value="F:ATP binding"/>
    <property type="evidence" value="ECO:0007669"/>
    <property type="project" value="InterPro"/>
</dbReference>
<evidence type="ECO:0000256" key="4">
    <source>
        <dbReference type="RuleBase" id="RU362130"/>
    </source>
</evidence>
<dbReference type="PROSITE" id="PS50011">
    <property type="entry name" value="PROTEIN_KINASE_DOM"/>
    <property type="match status" value="1"/>
</dbReference>
<dbReference type="EMBL" id="JACMSC010000020">
    <property type="protein sequence ID" value="KAG6472614.1"/>
    <property type="molecule type" value="Genomic_DNA"/>
</dbReference>
<reference evidence="6 7" key="1">
    <citation type="submission" date="2020-08" db="EMBL/GenBank/DDBJ databases">
        <title>Plant Genome Project.</title>
        <authorList>
            <person name="Zhang R.-G."/>
        </authorList>
    </citation>
    <scope>NUCLEOTIDE SEQUENCE [LARGE SCALE GENOMIC DNA]</scope>
    <source>
        <tissue evidence="6">Rhizome</tissue>
    </source>
</reference>
<dbReference type="PROSITE" id="PS00287">
    <property type="entry name" value="CYSTATIN"/>
    <property type="match status" value="1"/>
</dbReference>
<name>A0A8J5CEJ6_ZINOF</name>
<evidence type="ECO:0000313" key="6">
    <source>
        <dbReference type="EMBL" id="KAG6472614.1"/>
    </source>
</evidence>
<dbReference type="SUPFAM" id="SSF56112">
    <property type="entry name" value="Protein kinase-like (PK-like)"/>
    <property type="match status" value="1"/>
</dbReference>
<comment type="caution">
    <text evidence="6">The sequence shown here is derived from an EMBL/GenBank/DDBJ whole genome shotgun (WGS) entry which is preliminary data.</text>
</comment>
<dbReference type="SUPFAM" id="SSF54403">
    <property type="entry name" value="Cystatin/monellin"/>
    <property type="match status" value="1"/>
</dbReference>
<dbReference type="InterPro" id="IPR011009">
    <property type="entry name" value="Kinase-like_dom_sf"/>
</dbReference>